<dbReference type="OrthoDB" id="412018at2759"/>
<dbReference type="InterPro" id="IPR050345">
    <property type="entry name" value="Aliph_Amidase/BUP"/>
</dbReference>
<dbReference type="SUPFAM" id="SSF56317">
    <property type="entry name" value="Carbon-nitrogen hydrolase"/>
    <property type="match status" value="1"/>
</dbReference>
<dbReference type="PROSITE" id="PS50263">
    <property type="entry name" value="CN_HYDROLASE"/>
    <property type="match status" value="1"/>
</dbReference>
<evidence type="ECO:0000256" key="1">
    <source>
        <dbReference type="ARBA" id="ARBA00022801"/>
    </source>
</evidence>
<evidence type="ECO:0000313" key="3">
    <source>
        <dbReference type="EMBL" id="GMI34738.1"/>
    </source>
</evidence>
<organism evidence="3 4">
    <name type="scientific">Triparma columacea</name>
    <dbReference type="NCBI Taxonomy" id="722753"/>
    <lineage>
        <taxon>Eukaryota</taxon>
        <taxon>Sar</taxon>
        <taxon>Stramenopiles</taxon>
        <taxon>Ochrophyta</taxon>
        <taxon>Bolidophyceae</taxon>
        <taxon>Parmales</taxon>
        <taxon>Triparmaceae</taxon>
        <taxon>Triparma</taxon>
    </lineage>
</organism>
<protein>
    <recommendedName>
        <fullName evidence="2">CN hydrolase domain-containing protein</fullName>
    </recommendedName>
</protein>
<reference evidence="4" key="1">
    <citation type="journal article" date="2023" name="Commun. Biol.">
        <title>Genome analysis of Parmales, the sister group of diatoms, reveals the evolutionary specialization of diatoms from phago-mixotrophs to photoautotrophs.</title>
        <authorList>
            <person name="Ban H."/>
            <person name="Sato S."/>
            <person name="Yoshikawa S."/>
            <person name="Yamada K."/>
            <person name="Nakamura Y."/>
            <person name="Ichinomiya M."/>
            <person name="Sato N."/>
            <person name="Blanc-Mathieu R."/>
            <person name="Endo H."/>
            <person name="Kuwata A."/>
            <person name="Ogata H."/>
        </authorList>
    </citation>
    <scope>NUCLEOTIDE SEQUENCE [LARGE SCALE GENOMIC DNA]</scope>
</reference>
<dbReference type="InterPro" id="IPR003010">
    <property type="entry name" value="C-N_Hydrolase"/>
</dbReference>
<name>A0A9W7G677_9STRA</name>
<dbReference type="InterPro" id="IPR036526">
    <property type="entry name" value="C-N_Hydrolase_sf"/>
</dbReference>
<dbReference type="AlphaFoldDB" id="A0A9W7G677"/>
<dbReference type="PANTHER" id="PTHR43674">
    <property type="entry name" value="NITRILASE C965.09-RELATED"/>
    <property type="match status" value="1"/>
</dbReference>
<evidence type="ECO:0000313" key="4">
    <source>
        <dbReference type="Proteomes" id="UP001165065"/>
    </source>
</evidence>
<dbReference type="EMBL" id="BRYA01000046">
    <property type="protein sequence ID" value="GMI34738.1"/>
    <property type="molecule type" value="Genomic_DNA"/>
</dbReference>
<dbReference type="PANTHER" id="PTHR43674:SF2">
    <property type="entry name" value="BETA-UREIDOPROPIONASE"/>
    <property type="match status" value="1"/>
</dbReference>
<gene>
    <name evidence="3" type="ORF">TrCOL_g8266</name>
</gene>
<keyword evidence="1" id="KW-0378">Hydrolase</keyword>
<accession>A0A9W7G677</accession>
<keyword evidence="4" id="KW-1185">Reference proteome</keyword>
<dbReference type="Gene3D" id="3.60.110.10">
    <property type="entry name" value="Carbon-nitrogen hydrolase"/>
    <property type="match status" value="1"/>
</dbReference>
<dbReference type="Pfam" id="PF00795">
    <property type="entry name" value="CN_hydrolase"/>
    <property type="match status" value="1"/>
</dbReference>
<dbReference type="Proteomes" id="UP001165065">
    <property type="component" value="Unassembled WGS sequence"/>
</dbReference>
<proteinExistence type="predicted"/>
<dbReference type="GO" id="GO:0033388">
    <property type="term" value="P:putrescine biosynthetic process from arginine"/>
    <property type="evidence" value="ECO:0007669"/>
    <property type="project" value="TreeGrafter"/>
</dbReference>
<comment type="caution">
    <text evidence="3">The sequence shown here is derived from an EMBL/GenBank/DDBJ whole genome shotgun (WGS) entry which is preliminary data.</text>
</comment>
<feature type="domain" description="CN hydrolase" evidence="2">
    <location>
        <begin position="42"/>
        <end position="309"/>
    </location>
</feature>
<sequence length="345" mass="37858">MNTTEYTPISLVEAWKTIEYPEIPKLGAKSSNSATKTDHQKAKVAGVQLSWAPDILTKILNNVIKASQQGAQLVVLQELPLTPYFCQIQNPLYFHHLPTPTLAKEGGGGRLHEWLEELAVKADVSVAFSYYEKANTNLYNTLTVYMPRGNDCSLTSYRKTHIPDGPGYCEKFYFTPGDTGPVVCVLPCGLRVGLSVCWDQWFPEHARCLAVMGAEVLVYPTAIGSEPTEGICGQGSSKGQWRRVMQGHSAGNMIPVVAVNRTGVERVKDGGAVSEITFYGSSFATDNTGDIISSLGEAEEGIVWVEVDRGKVEMERTAWGMWRDRRPECYGAIRTKDGSTRTPGA</sequence>
<dbReference type="GO" id="GO:0050126">
    <property type="term" value="F:N-carbamoylputrescine amidase activity"/>
    <property type="evidence" value="ECO:0007669"/>
    <property type="project" value="TreeGrafter"/>
</dbReference>
<evidence type="ECO:0000259" key="2">
    <source>
        <dbReference type="PROSITE" id="PS50263"/>
    </source>
</evidence>